<keyword evidence="5" id="KW-1185">Reference proteome</keyword>
<dbReference type="OrthoDB" id="4709704at2"/>
<gene>
    <name evidence="4" type="ORF">FH715_21420</name>
</gene>
<dbReference type="PANTHER" id="PTHR30055:SF226">
    <property type="entry name" value="HTH-TYPE TRANSCRIPTIONAL REGULATOR PKSA"/>
    <property type="match status" value="1"/>
</dbReference>
<dbReference type="AlphaFoldDB" id="A0A5C4UUH7"/>
<evidence type="ECO:0000313" key="4">
    <source>
        <dbReference type="EMBL" id="TNM27320.1"/>
    </source>
</evidence>
<name>A0A5C4UUH7_9ACTN</name>
<sequence length="216" mass="22257">MAEHRAMRRDALLEAARVLLVDGGAKALTFAALAERTGLARSSVYEYFPSRAALVAELCANDFPLWAAEVSAAMDAADTPRAKVAAYVRAQLALATDRRHQAVVAVSASELDDATRAEIRAAHGELAELVVSVLREWGHREPATVAGLLRGVVEAAVAAGSGDGSPPPERVAELAVALVLDGVAGVGSAASEVVDVRTARGLGDPGHRQEPGGAPA</sequence>
<dbReference type="GO" id="GO:0000976">
    <property type="term" value="F:transcription cis-regulatory region binding"/>
    <property type="evidence" value="ECO:0007669"/>
    <property type="project" value="TreeGrafter"/>
</dbReference>
<feature type="domain" description="HTH tetR-type" evidence="3">
    <location>
        <begin position="6"/>
        <end position="66"/>
    </location>
</feature>
<comment type="caution">
    <text evidence="4">The sequence shown here is derived from an EMBL/GenBank/DDBJ whole genome shotgun (WGS) entry which is preliminary data.</text>
</comment>
<dbReference type="PANTHER" id="PTHR30055">
    <property type="entry name" value="HTH-TYPE TRANSCRIPTIONAL REGULATOR RUTR"/>
    <property type="match status" value="1"/>
</dbReference>
<evidence type="ECO:0000313" key="5">
    <source>
        <dbReference type="Proteomes" id="UP000311713"/>
    </source>
</evidence>
<dbReference type="Gene3D" id="1.10.10.60">
    <property type="entry name" value="Homeodomain-like"/>
    <property type="match status" value="1"/>
</dbReference>
<keyword evidence="1 2" id="KW-0238">DNA-binding</keyword>
<proteinExistence type="predicted"/>
<accession>A0A5C4UUH7</accession>
<evidence type="ECO:0000256" key="2">
    <source>
        <dbReference type="PROSITE-ProRule" id="PRU00335"/>
    </source>
</evidence>
<dbReference type="InterPro" id="IPR001647">
    <property type="entry name" value="HTH_TetR"/>
</dbReference>
<feature type="DNA-binding region" description="H-T-H motif" evidence="2">
    <location>
        <begin position="29"/>
        <end position="48"/>
    </location>
</feature>
<dbReference type="InterPro" id="IPR050109">
    <property type="entry name" value="HTH-type_TetR-like_transc_reg"/>
</dbReference>
<dbReference type="Pfam" id="PF00440">
    <property type="entry name" value="TetR_N"/>
    <property type="match status" value="1"/>
</dbReference>
<dbReference type="PRINTS" id="PR00455">
    <property type="entry name" value="HTHTETR"/>
</dbReference>
<dbReference type="EMBL" id="VDGT01000018">
    <property type="protein sequence ID" value="TNM27320.1"/>
    <property type="molecule type" value="Genomic_DNA"/>
</dbReference>
<dbReference type="InterPro" id="IPR009057">
    <property type="entry name" value="Homeodomain-like_sf"/>
</dbReference>
<dbReference type="Gene3D" id="1.10.357.10">
    <property type="entry name" value="Tetracycline Repressor, domain 2"/>
    <property type="match status" value="1"/>
</dbReference>
<organism evidence="4 5">
    <name type="scientific">Streptomyces sedi</name>
    <dbReference type="NCBI Taxonomy" id="555059"/>
    <lineage>
        <taxon>Bacteria</taxon>
        <taxon>Bacillati</taxon>
        <taxon>Actinomycetota</taxon>
        <taxon>Actinomycetes</taxon>
        <taxon>Kitasatosporales</taxon>
        <taxon>Streptomycetaceae</taxon>
        <taxon>Streptomyces</taxon>
    </lineage>
</organism>
<evidence type="ECO:0000256" key="1">
    <source>
        <dbReference type="ARBA" id="ARBA00023125"/>
    </source>
</evidence>
<dbReference type="SUPFAM" id="SSF46689">
    <property type="entry name" value="Homeodomain-like"/>
    <property type="match status" value="1"/>
</dbReference>
<protein>
    <submittedName>
        <fullName evidence="4">TetR/AcrR family transcriptional regulator</fullName>
    </submittedName>
</protein>
<evidence type="ECO:0000259" key="3">
    <source>
        <dbReference type="PROSITE" id="PS50977"/>
    </source>
</evidence>
<reference evidence="4 5" key="1">
    <citation type="submission" date="2019-06" db="EMBL/GenBank/DDBJ databases">
        <title>Draft genome of Streptomyces sedi sp. JCM16909.</title>
        <authorList>
            <person name="Klykleung N."/>
            <person name="Tanasupawat S."/>
            <person name="Kudo T."/>
            <person name="Yuki M."/>
            <person name="Ohkuma M."/>
        </authorList>
    </citation>
    <scope>NUCLEOTIDE SEQUENCE [LARGE SCALE GENOMIC DNA]</scope>
    <source>
        <strain evidence="4 5">JCM 16909</strain>
    </source>
</reference>
<dbReference type="Proteomes" id="UP000311713">
    <property type="component" value="Unassembled WGS sequence"/>
</dbReference>
<dbReference type="PROSITE" id="PS50977">
    <property type="entry name" value="HTH_TETR_2"/>
    <property type="match status" value="1"/>
</dbReference>
<dbReference type="GO" id="GO:0003700">
    <property type="term" value="F:DNA-binding transcription factor activity"/>
    <property type="evidence" value="ECO:0007669"/>
    <property type="project" value="TreeGrafter"/>
</dbReference>